<dbReference type="InterPro" id="IPR029251">
    <property type="entry name" value="Faap100"/>
</dbReference>
<accession>A0ABM0IWE5</accession>
<name>A0ABM0IWE5_ECHTE</name>
<dbReference type="Proteomes" id="UP000694863">
    <property type="component" value="Unplaced"/>
</dbReference>
<dbReference type="GeneID" id="101638296"/>
<proteinExistence type="predicted"/>
<gene>
    <name evidence="2" type="primary">FAAP100</name>
</gene>
<evidence type="ECO:0000313" key="1">
    <source>
        <dbReference type="Proteomes" id="UP000694863"/>
    </source>
</evidence>
<keyword evidence="1" id="KW-1185">Reference proteome</keyword>
<dbReference type="RefSeq" id="XP_004709289.1">
    <property type="nucleotide sequence ID" value="XM_004709232.2"/>
</dbReference>
<organism evidence="1 2">
    <name type="scientific">Echinops telfairi</name>
    <name type="common">Lesser hedgehog tenrec</name>
    <dbReference type="NCBI Taxonomy" id="9371"/>
    <lineage>
        <taxon>Eukaryota</taxon>
        <taxon>Metazoa</taxon>
        <taxon>Chordata</taxon>
        <taxon>Craniata</taxon>
        <taxon>Vertebrata</taxon>
        <taxon>Euteleostomi</taxon>
        <taxon>Mammalia</taxon>
        <taxon>Eutheria</taxon>
        <taxon>Afrotheria</taxon>
        <taxon>Tenrecidae</taxon>
        <taxon>Tenrecinae</taxon>
        <taxon>Echinops</taxon>
    </lineage>
</organism>
<dbReference type="PANTHER" id="PTHR14890">
    <property type="entry name" value="FANCONI ANEMIA CORE COMPLEX-ASSOCIATED PROTEIN 100"/>
    <property type="match status" value="1"/>
</dbReference>
<reference evidence="2" key="1">
    <citation type="submission" date="2025-08" db="UniProtKB">
        <authorList>
            <consortium name="RefSeq"/>
        </authorList>
    </citation>
    <scope>IDENTIFICATION</scope>
</reference>
<protein>
    <submittedName>
        <fullName evidence="2">Fanconi anemia core complex-associated protein 100</fullName>
    </submittedName>
</protein>
<evidence type="ECO:0000313" key="2">
    <source>
        <dbReference type="RefSeq" id="XP_004709289.1"/>
    </source>
</evidence>
<dbReference type="PANTHER" id="PTHR14890:SF1">
    <property type="entry name" value="FANCONI ANEMIA CORE COMPLEX-ASSOCIATED PROTEIN 100"/>
    <property type="match status" value="1"/>
</dbReference>
<sequence>MARHLELLAPCRTLYVLCAGSGIYCFALDTPGRSASQADDGSSKGDSQCPNQAAECHSQVDEDPCETEEGHVESGEPPFDVVSVGPDACVLPDPSLCAFTLLGDLLVTVSQGPGTWKVRLFKHLCPGPGTEPGAQVGEVVVPAEPPQAPSFLPVLCCVSPPCSRDPHGCLPGPEGSILQEALFGLLFGADAALLESPVVLCGFPDGQLCFVVLKTLVTSQTAPGDPKVLVKVLHHLEEPIVFIGALRKGPQPQEGEDTPADCLVALGHHGRTLAIKAGRDEAETLVPEMQVYRLPGPVLCATCNRGSLVYYSTPSRLHVLNLSSGESMHPGLPPLLCQNSVRVCKIVALSSPRDPEDSTKLLALSAGGRLMTCHVALEPARMTARQATSKIQNLLSDISSVSERVHSLKKAIEQQNQALTHLHQALDLSCALLSCQSSPKPIVCTTRPFWRAQGLHQELVATCRLENGGPCSLGPGWSWCIQVLPSSHDGATTYTVPVQQLAPGACFEVTLALCSGEDEGSIPDLPVTVSHMLFYSLQEVVGVLLAPVDTEEDPLGVAWPQDLLPPQDGACLPLGLHTVDLLQGLRFSSLATPCLPPTSPIDIFLANCQEQGSRPGGRAALQAPSMVSIRVSSELLRATLGDRATGGSLCCSTLQWLLTENTALDIVRAGALSSVQGVAPDGTSVRLTAQEVLVVDLGSEDPIPAVEIQVESPSLATVCQAHHAMITRIQTIVTEQATPGASLPNLRVQRLRQIQANHEALLWEVQALQDKLALQSSADTQATATEQLLQLYRRLRNPSLTLL</sequence>
<dbReference type="Pfam" id="PF15146">
    <property type="entry name" value="FANCAA"/>
    <property type="match status" value="1"/>
</dbReference>